<name>A0ABP6DY49_9ACTN</name>
<protein>
    <submittedName>
        <fullName evidence="2">Uncharacterized protein</fullName>
    </submittedName>
</protein>
<evidence type="ECO:0000313" key="2">
    <source>
        <dbReference type="EMBL" id="GAA2652376.1"/>
    </source>
</evidence>
<keyword evidence="1" id="KW-0732">Signal</keyword>
<accession>A0ABP6DY49</accession>
<feature type="signal peptide" evidence="1">
    <location>
        <begin position="1"/>
        <end position="27"/>
    </location>
</feature>
<feature type="chain" id="PRO_5046696668" evidence="1">
    <location>
        <begin position="28"/>
        <end position="66"/>
    </location>
</feature>
<keyword evidence="3" id="KW-1185">Reference proteome</keyword>
<evidence type="ECO:0000313" key="3">
    <source>
        <dbReference type="Proteomes" id="UP001500151"/>
    </source>
</evidence>
<gene>
    <name evidence="2" type="ORF">GCM10010307_63020</name>
</gene>
<comment type="caution">
    <text evidence="2">The sequence shown here is derived from an EMBL/GenBank/DDBJ whole genome shotgun (WGS) entry which is preliminary data.</text>
</comment>
<sequence length="66" mass="6608">MRSRAVATTTLFAAVALVGVLGSQAQAQTAPALPLPLPAPAAESLITEGLTVEGPLVNNISLPTTK</sequence>
<evidence type="ECO:0000256" key="1">
    <source>
        <dbReference type="SAM" id="SignalP"/>
    </source>
</evidence>
<dbReference type="EMBL" id="BAAASJ010000098">
    <property type="protein sequence ID" value="GAA2652376.1"/>
    <property type="molecule type" value="Genomic_DNA"/>
</dbReference>
<reference evidence="3" key="1">
    <citation type="journal article" date="2019" name="Int. J. Syst. Evol. Microbiol.">
        <title>The Global Catalogue of Microorganisms (GCM) 10K type strain sequencing project: providing services to taxonomists for standard genome sequencing and annotation.</title>
        <authorList>
            <consortium name="The Broad Institute Genomics Platform"/>
            <consortium name="The Broad Institute Genome Sequencing Center for Infectious Disease"/>
            <person name="Wu L."/>
            <person name="Ma J."/>
        </authorList>
    </citation>
    <scope>NUCLEOTIDE SEQUENCE [LARGE SCALE GENOMIC DNA]</scope>
    <source>
        <strain evidence="3">JCM 4524</strain>
    </source>
</reference>
<organism evidence="2 3">
    <name type="scientific">Streptomyces vastus</name>
    <dbReference type="NCBI Taxonomy" id="285451"/>
    <lineage>
        <taxon>Bacteria</taxon>
        <taxon>Bacillati</taxon>
        <taxon>Actinomycetota</taxon>
        <taxon>Actinomycetes</taxon>
        <taxon>Kitasatosporales</taxon>
        <taxon>Streptomycetaceae</taxon>
        <taxon>Streptomyces</taxon>
    </lineage>
</organism>
<dbReference type="Proteomes" id="UP001500151">
    <property type="component" value="Unassembled WGS sequence"/>
</dbReference>
<dbReference type="RefSeq" id="WP_344394420.1">
    <property type="nucleotide sequence ID" value="NZ_BAAASJ010000098.1"/>
</dbReference>
<proteinExistence type="predicted"/>